<dbReference type="EMBL" id="BOOJ01000012">
    <property type="protein sequence ID" value="GIH90659.1"/>
    <property type="molecule type" value="Genomic_DNA"/>
</dbReference>
<comment type="caution">
    <text evidence="1">The sequence shown here is derived from an EMBL/GenBank/DDBJ whole genome shotgun (WGS) entry which is preliminary data.</text>
</comment>
<sequence>MIIKHEDPRGYEVFIPRPIAAREIHRIRAVNQVTGWRYWPTAHGTPPCPVCVDRGEYGGAKIRRAAGVSGS</sequence>
<proteinExistence type="predicted"/>
<gene>
    <name evidence="1" type="ORF">Psi01_12890</name>
</gene>
<accession>A0A8J3SC74</accession>
<evidence type="ECO:0000313" key="2">
    <source>
        <dbReference type="Proteomes" id="UP000619788"/>
    </source>
</evidence>
<evidence type="ECO:0000313" key="1">
    <source>
        <dbReference type="EMBL" id="GIH90659.1"/>
    </source>
</evidence>
<protein>
    <submittedName>
        <fullName evidence="1">Uncharacterized protein</fullName>
    </submittedName>
</protein>
<dbReference type="AlphaFoldDB" id="A0A8J3SC74"/>
<dbReference type="RefSeq" id="WP_204062999.1">
    <property type="nucleotide sequence ID" value="NZ_BOOJ01000012.1"/>
</dbReference>
<reference evidence="1 2" key="1">
    <citation type="submission" date="2021-01" db="EMBL/GenBank/DDBJ databases">
        <title>Whole genome shotgun sequence of Planobispora siamensis NBRC 107568.</title>
        <authorList>
            <person name="Komaki H."/>
            <person name="Tamura T."/>
        </authorList>
    </citation>
    <scope>NUCLEOTIDE SEQUENCE [LARGE SCALE GENOMIC DNA]</scope>
    <source>
        <strain evidence="1 2">NBRC 107568</strain>
    </source>
</reference>
<organism evidence="1 2">
    <name type="scientific">Planobispora siamensis</name>
    <dbReference type="NCBI Taxonomy" id="936338"/>
    <lineage>
        <taxon>Bacteria</taxon>
        <taxon>Bacillati</taxon>
        <taxon>Actinomycetota</taxon>
        <taxon>Actinomycetes</taxon>
        <taxon>Streptosporangiales</taxon>
        <taxon>Streptosporangiaceae</taxon>
        <taxon>Planobispora</taxon>
    </lineage>
</organism>
<keyword evidence="2" id="KW-1185">Reference proteome</keyword>
<name>A0A8J3SC74_9ACTN</name>
<dbReference type="Proteomes" id="UP000619788">
    <property type="component" value="Unassembled WGS sequence"/>
</dbReference>